<reference evidence="1 2" key="1">
    <citation type="submission" date="2020-07" db="EMBL/GenBank/DDBJ databases">
        <title>Genomic Encyclopedia of Type Strains, Phase IV (KMG-IV): sequencing the most valuable type-strain genomes for metagenomic binning, comparative biology and taxonomic classification.</title>
        <authorList>
            <person name="Goeker M."/>
        </authorList>
    </citation>
    <scope>NUCLEOTIDE SEQUENCE [LARGE SCALE GENOMIC DNA]</scope>
    <source>
        <strain evidence="1 2">DSM 17721</strain>
    </source>
</reference>
<evidence type="ECO:0000313" key="2">
    <source>
        <dbReference type="Proteomes" id="UP000525298"/>
    </source>
</evidence>
<accession>A0A7W0HME3</accession>
<proteinExistence type="predicted"/>
<dbReference type="Pfam" id="PF13730">
    <property type="entry name" value="HTH_36"/>
    <property type="match status" value="1"/>
</dbReference>
<sequence length="120" mass="13850">MARTPSPKRPCRICKRGFLPNAPVKDRQKTCDHPSCQRDGFAFILHRFLTDGFLTALGHNELLLYFFLVLVSDRNGLSFYSYDRICTMLELRIDQYVKAKDSLIEKDLIAFDGTLFQVLS</sequence>
<dbReference type="AlphaFoldDB" id="A0A7W0HME3"/>
<comment type="caution">
    <text evidence="1">The sequence shown here is derived from an EMBL/GenBank/DDBJ whole genome shotgun (WGS) entry which is preliminary data.</text>
</comment>
<keyword evidence="2" id="KW-1185">Reference proteome</keyword>
<protein>
    <submittedName>
        <fullName evidence="1">Uncharacterized protein</fullName>
    </submittedName>
</protein>
<dbReference type="Proteomes" id="UP000525298">
    <property type="component" value="Unassembled WGS sequence"/>
</dbReference>
<gene>
    <name evidence="1" type="ORF">HNR65_003625</name>
</gene>
<dbReference type="RefSeq" id="WP_181552864.1">
    <property type="nucleotide sequence ID" value="NZ_JACDUS010000022.1"/>
</dbReference>
<dbReference type="EMBL" id="JACDUS010000022">
    <property type="protein sequence ID" value="MBA2883263.1"/>
    <property type="molecule type" value="Genomic_DNA"/>
</dbReference>
<organism evidence="1 2">
    <name type="scientific">Desulfosalsimonas propionicica</name>
    <dbReference type="NCBI Taxonomy" id="332175"/>
    <lineage>
        <taxon>Bacteria</taxon>
        <taxon>Pseudomonadati</taxon>
        <taxon>Thermodesulfobacteriota</taxon>
        <taxon>Desulfobacteria</taxon>
        <taxon>Desulfobacterales</taxon>
        <taxon>Desulfosalsimonadaceae</taxon>
        <taxon>Desulfosalsimonas</taxon>
    </lineage>
</organism>
<evidence type="ECO:0000313" key="1">
    <source>
        <dbReference type="EMBL" id="MBA2883263.1"/>
    </source>
</evidence>
<name>A0A7W0HME3_9BACT</name>